<protein>
    <submittedName>
        <fullName evidence="1">Uncharacterized protein</fullName>
    </submittedName>
</protein>
<dbReference type="AlphaFoldDB" id="F4SEG0"/>
<name>F4SEG0_MELLP</name>
<dbReference type="InParanoid" id="F4SEG0"/>
<gene>
    <name evidence="1" type="ORF">MELLADRAFT_73760</name>
</gene>
<accession>F4SEG0</accession>
<dbReference type="EMBL" id="GL883440">
    <property type="protein sequence ID" value="EGF96967.1"/>
    <property type="molecule type" value="Genomic_DNA"/>
</dbReference>
<proteinExistence type="predicted"/>
<reference evidence="2" key="1">
    <citation type="journal article" date="2011" name="Proc. Natl. Acad. Sci. U.S.A.">
        <title>Obligate biotrophy features unraveled by the genomic analysis of rust fungi.</title>
        <authorList>
            <person name="Duplessis S."/>
            <person name="Cuomo C.A."/>
            <person name="Lin Y.-C."/>
            <person name="Aerts A."/>
            <person name="Tisserant E."/>
            <person name="Veneault-Fourrey C."/>
            <person name="Joly D.L."/>
            <person name="Hacquard S."/>
            <person name="Amselem J."/>
            <person name="Cantarel B.L."/>
            <person name="Chiu R."/>
            <person name="Coutinho P.M."/>
            <person name="Feau N."/>
            <person name="Field M."/>
            <person name="Frey P."/>
            <person name="Gelhaye E."/>
            <person name="Goldberg J."/>
            <person name="Grabherr M.G."/>
            <person name="Kodira C.D."/>
            <person name="Kohler A."/>
            <person name="Kuees U."/>
            <person name="Lindquist E.A."/>
            <person name="Lucas S.M."/>
            <person name="Mago R."/>
            <person name="Mauceli E."/>
            <person name="Morin E."/>
            <person name="Murat C."/>
            <person name="Pangilinan J.L."/>
            <person name="Park R."/>
            <person name="Pearson M."/>
            <person name="Quesneville H."/>
            <person name="Rouhier N."/>
            <person name="Sakthikumar S."/>
            <person name="Salamov A.A."/>
            <person name="Schmutz J."/>
            <person name="Selles B."/>
            <person name="Shapiro H."/>
            <person name="Tanguay P."/>
            <person name="Tuskan G.A."/>
            <person name="Henrissat B."/>
            <person name="Van de Peer Y."/>
            <person name="Rouze P."/>
            <person name="Ellis J.G."/>
            <person name="Dodds P.N."/>
            <person name="Schein J.E."/>
            <person name="Zhong S."/>
            <person name="Hamelin R.C."/>
            <person name="Grigoriev I.V."/>
            <person name="Szabo L.J."/>
            <person name="Martin F."/>
        </authorList>
    </citation>
    <scope>NUCLEOTIDE SEQUENCE [LARGE SCALE GENOMIC DNA]</scope>
    <source>
        <strain evidence="2">98AG31 / pathotype 3-4-7</strain>
    </source>
</reference>
<keyword evidence="2" id="KW-1185">Reference proteome</keyword>
<dbReference type="Proteomes" id="UP000001072">
    <property type="component" value="Unassembled WGS sequence"/>
</dbReference>
<dbReference type="HOGENOM" id="CLU_2419022_0_0_1"/>
<dbReference type="GeneID" id="18932486"/>
<dbReference type="VEuPathDB" id="FungiDB:MELLADRAFT_73760"/>
<organism evidence="2">
    <name type="scientific">Melampsora larici-populina (strain 98AG31 / pathotype 3-4-7)</name>
    <name type="common">Poplar leaf rust fungus</name>
    <dbReference type="NCBI Taxonomy" id="747676"/>
    <lineage>
        <taxon>Eukaryota</taxon>
        <taxon>Fungi</taxon>
        <taxon>Dikarya</taxon>
        <taxon>Basidiomycota</taxon>
        <taxon>Pucciniomycotina</taxon>
        <taxon>Pucciniomycetes</taxon>
        <taxon>Pucciniales</taxon>
        <taxon>Melampsoraceae</taxon>
        <taxon>Melampsora</taxon>
    </lineage>
</organism>
<sequence>MPDTRTESPVPGPLPPLEEFLDRAKISPNNENTCALLKKLDIIDYEALLSPSLDVPTLAGLGFAFEAAVRLHNQAPLYRAELKKRKNPGFWD</sequence>
<evidence type="ECO:0000313" key="2">
    <source>
        <dbReference type="Proteomes" id="UP000001072"/>
    </source>
</evidence>
<dbReference type="KEGG" id="mlr:MELLADRAFT_73760"/>
<evidence type="ECO:0000313" key="1">
    <source>
        <dbReference type="EMBL" id="EGF96967.1"/>
    </source>
</evidence>
<dbReference type="RefSeq" id="XP_007419764.1">
    <property type="nucleotide sequence ID" value="XM_007419702.1"/>
</dbReference>